<dbReference type="OrthoDB" id="3176171at2759"/>
<reference evidence="4 5" key="1">
    <citation type="submission" date="2019-08" db="EMBL/GenBank/DDBJ databases">
        <title>The genome of the soybean aphid Biotype 1, its phylome, world population structure and adaptation to the North American continent.</title>
        <authorList>
            <person name="Giordano R."/>
            <person name="Donthu R.K."/>
            <person name="Hernandez A.G."/>
            <person name="Wright C.L."/>
            <person name="Zimin A.V."/>
        </authorList>
    </citation>
    <scope>NUCLEOTIDE SEQUENCE [LARGE SCALE GENOMIC DNA]</scope>
    <source>
        <tissue evidence="4">Whole aphids</tissue>
    </source>
</reference>
<dbReference type="EMBL" id="VYZN01000001">
    <property type="protein sequence ID" value="KAE9545217.1"/>
    <property type="molecule type" value="Genomic_DNA"/>
</dbReference>
<dbReference type="GO" id="GO:0016020">
    <property type="term" value="C:membrane"/>
    <property type="evidence" value="ECO:0007669"/>
    <property type="project" value="InterPro"/>
</dbReference>
<keyword evidence="2" id="KW-0472">Membrane</keyword>
<feature type="transmembrane region" description="Helical" evidence="2">
    <location>
        <begin position="170"/>
        <end position="193"/>
    </location>
</feature>
<feature type="domain" description="Neurotransmitter-gated ion-channel transmembrane" evidence="3">
    <location>
        <begin position="113"/>
        <end position="320"/>
    </location>
</feature>
<keyword evidence="2" id="KW-1133">Transmembrane helix</keyword>
<dbReference type="PRINTS" id="PR00253">
    <property type="entry name" value="GABAARECEPTR"/>
</dbReference>
<comment type="caution">
    <text evidence="4">The sequence shown here is derived from an EMBL/GenBank/DDBJ whole genome shotgun (WGS) entry which is preliminary data.</text>
</comment>
<protein>
    <recommendedName>
        <fullName evidence="3">Neurotransmitter-gated ion-channel transmembrane domain-containing protein</fullName>
    </recommendedName>
</protein>
<dbReference type="InterPro" id="IPR036719">
    <property type="entry name" value="Neuro-gated_channel_TM_sf"/>
</dbReference>
<dbReference type="Pfam" id="PF02932">
    <property type="entry name" value="Neur_chan_memb"/>
    <property type="match status" value="1"/>
</dbReference>
<keyword evidence="5" id="KW-1185">Reference proteome</keyword>
<dbReference type="InterPro" id="IPR006029">
    <property type="entry name" value="Neurotrans-gated_channel_TM"/>
</dbReference>
<dbReference type="InterPro" id="IPR038050">
    <property type="entry name" value="Neuro_actylchol_rec"/>
</dbReference>
<sequence>MLNIMYKLVDFIIFSGTYNNTHLELVWEHDSPAVLNSNLRMTEYNLVSIWTDATVSEYTLLSPSEDKHVKENEYSPLSVEHVHYYGKFAGNYSQLIVNFELEREVGHYIMDYYVPSIMLVVVSWVSFWLDPNAVPGRTTLGTSTMLTFITLSRNIGSSLPKVSYIKATEIWFLVCTAFIFGSLVEFAFVNTIWRRKKNVELKKVNSKHIFKSTLTPQMQRKSISVDSGIDRGTAGASPTVTSGKLNRRENRSRSLLTVDNLNSNVCTNPEPLENVSIRVPTLNDSNKNIGGGGLFTLTPQEIAQWIDQRSRIAFPAAFLVNIKDNEKH</sequence>
<evidence type="ECO:0000313" key="5">
    <source>
        <dbReference type="Proteomes" id="UP000475862"/>
    </source>
</evidence>
<dbReference type="CDD" id="cd19049">
    <property type="entry name" value="LGIC_TM_anion"/>
    <property type="match status" value="1"/>
</dbReference>
<evidence type="ECO:0000256" key="2">
    <source>
        <dbReference type="SAM" id="Phobius"/>
    </source>
</evidence>
<dbReference type="AlphaFoldDB" id="A0A6G0U8D9"/>
<dbReference type="GO" id="GO:0004888">
    <property type="term" value="F:transmembrane signaling receptor activity"/>
    <property type="evidence" value="ECO:0007669"/>
    <property type="project" value="InterPro"/>
</dbReference>
<name>A0A6G0U8D9_APHGL</name>
<evidence type="ECO:0000256" key="1">
    <source>
        <dbReference type="SAM" id="MobiDB-lite"/>
    </source>
</evidence>
<dbReference type="PANTHER" id="PTHR18945">
    <property type="entry name" value="NEUROTRANSMITTER GATED ION CHANNEL"/>
    <property type="match status" value="1"/>
</dbReference>
<proteinExistence type="predicted"/>
<evidence type="ECO:0000313" key="4">
    <source>
        <dbReference type="EMBL" id="KAE9545217.1"/>
    </source>
</evidence>
<dbReference type="GO" id="GO:0005254">
    <property type="term" value="F:chloride channel activity"/>
    <property type="evidence" value="ECO:0007669"/>
    <property type="project" value="UniProtKB-ARBA"/>
</dbReference>
<dbReference type="Gene3D" id="1.20.58.390">
    <property type="entry name" value="Neurotransmitter-gated ion-channel transmembrane domain"/>
    <property type="match status" value="1"/>
</dbReference>
<feature type="transmembrane region" description="Helical" evidence="2">
    <location>
        <begin position="112"/>
        <end position="129"/>
    </location>
</feature>
<feature type="region of interest" description="Disordered" evidence="1">
    <location>
        <begin position="227"/>
        <end position="246"/>
    </location>
</feature>
<gene>
    <name evidence="4" type="ORF">AGLY_000760</name>
</gene>
<keyword evidence="2" id="KW-0812">Transmembrane</keyword>
<dbReference type="Proteomes" id="UP000475862">
    <property type="component" value="Unassembled WGS sequence"/>
</dbReference>
<dbReference type="InterPro" id="IPR006028">
    <property type="entry name" value="GABAA/Glycine_rcpt"/>
</dbReference>
<dbReference type="InterPro" id="IPR006201">
    <property type="entry name" value="Neur_channel"/>
</dbReference>
<dbReference type="GO" id="GO:0099095">
    <property type="term" value="F:ligand-gated monoatomic anion channel activity"/>
    <property type="evidence" value="ECO:0007669"/>
    <property type="project" value="UniProtKB-ARBA"/>
</dbReference>
<accession>A0A6G0U8D9</accession>
<organism evidence="4 5">
    <name type="scientific">Aphis glycines</name>
    <name type="common">Soybean aphid</name>
    <dbReference type="NCBI Taxonomy" id="307491"/>
    <lineage>
        <taxon>Eukaryota</taxon>
        <taxon>Metazoa</taxon>
        <taxon>Ecdysozoa</taxon>
        <taxon>Arthropoda</taxon>
        <taxon>Hexapoda</taxon>
        <taxon>Insecta</taxon>
        <taxon>Pterygota</taxon>
        <taxon>Neoptera</taxon>
        <taxon>Paraneoptera</taxon>
        <taxon>Hemiptera</taxon>
        <taxon>Sternorrhyncha</taxon>
        <taxon>Aphidomorpha</taxon>
        <taxon>Aphidoidea</taxon>
        <taxon>Aphididae</taxon>
        <taxon>Aphidini</taxon>
        <taxon>Aphis</taxon>
        <taxon>Aphis</taxon>
    </lineage>
</organism>
<feature type="non-terminal residue" evidence="4">
    <location>
        <position position="328"/>
    </location>
</feature>
<dbReference type="GO" id="GO:0005230">
    <property type="term" value="F:extracellular ligand-gated monoatomic ion channel activity"/>
    <property type="evidence" value="ECO:0007669"/>
    <property type="project" value="UniProtKB-ARBA"/>
</dbReference>
<dbReference type="SUPFAM" id="SSF90112">
    <property type="entry name" value="Neurotransmitter-gated ion-channel transmembrane pore"/>
    <property type="match status" value="1"/>
</dbReference>
<evidence type="ECO:0000259" key="3">
    <source>
        <dbReference type="Pfam" id="PF02932"/>
    </source>
</evidence>